<comment type="caution">
    <text evidence="1">The sequence shown here is derived from an EMBL/GenBank/DDBJ whole genome shotgun (WGS) entry which is preliminary data.</text>
</comment>
<dbReference type="Proteomes" id="UP000887013">
    <property type="component" value="Unassembled WGS sequence"/>
</dbReference>
<gene>
    <name evidence="1" type="ORF">NPIL_325401</name>
</gene>
<accession>A0A8X6T5V0</accession>
<evidence type="ECO:0000313" key="2">
    <source>
        <dbReference type="Proteomes" id="UP000887013"/>
    </source>
</evidence>
<dbReference type="AlphaFoldDB" id="A0A8X6T5V0"/>
<proteinExistence type="predicted"/>
<name>A0A8X6T5V0_NEPPI</name>
<evidence type="ECO:0000313" key="1">
    <source>
        <dbReference type="EMBL" id="GFS78789.1"/>
    </source>
</evidence>
<dbReference type="EMBL" id="BMAW01051129">
    <property type="protein sequence ID" value="GFS78789.1"/>
    <property type="molecule type" value="Genomic_DNA"/>
</dbReference>
<protein>
    <submittedName>
        <fullName evidence="1">Uncharacterized protein</fullName>
    </submittedName>
</protein>
<reference evidence="1" key="1">
    <citation type="submission" date="2020-08" db="EMBL/GenBank/DDBJ databases">
        <title>Multicomponent nature underlies the extraordinary mechanical properties of spider dragline silk.</title>
        <authorList>
            <person name="Kono N."/>
            <person name="Nakamura H."/>
            <person name="Mori M."/>
            <person name="Yoshida Y."/>
            <person name="Ohtoshi R."/>
            <person name="Malay A.D."/>
            <person name="Moran D.A.P."/>
            <person name="Tomita M."/>
            <person name="Numata K."/>
            <person name="Arakawa K."/>
        </authorList>
    </citation>
    <scope>NUCLEOTIDE SEQUENCE</scope>
</reference>
<organism evidence="1 2">
    <name type="scientific">Nephila pilipes</name>
    <name type="common">Giant wood spider</name>
    <name type="synonym">Nephila maculata</name>
    <dbReference type="NCBI Taxonomy" id="299642"/>
    <lineage>
        <taxon>Eukaryota</taxon>
        <taxon>Metazoa</taxon>
        <taxon>Ecdysozoa</taxon>
        <taxon>Arthropoda</taxon>
        <taxon>Chelicerata</taxon>
        <taxon>Arachnida</taxon>
        <taxon>Araneae</taxon>
        <taxon>Araneomorphae</taxon>
        <taxon>Entelegynae</taxon>
        <taxon>Araneoidea</taxon>
        <taxon>Nephilidae</taxon>
        <taxon>Nephila</taxon>
    </lineage>
</organism>
<keyword evidence="2" id="KW-1185">Reference proteome</keyword>
<sequence length="144" mass="17189">MEIGLDHATQLKCRWSRHLCHERITRKWEEFDDSICKALVDATPEEDEEEYEKIEKYREKLVVARNRNCITLLKIHSIGWHKFKFHLRDWEFTGEVISLLDPKPTPVLGLLWGKSEVCFFVIITEWKCHQIQLLDVGFYANRVC</sequence>